<proteinExistence type="inferred from homology"/>
<organism evidence="3 4">
    <name type="scientific">Thiothrix caldifontis</name>
    <dbReference type="NCBI Taxonomy" id="525918"/>
    <lineage>
        <taxon>Bacteria</taxon>
        <taxon>Pseudomonadati</taxon>
        <taxon>Pseudomonadota</taxon>
        <taxon>Gammaproteobacteria</taxon>
        <taxon>Thiotrichales</taxon>
        <taxon>Thiotrichaceae</taxon>
        <taxon>Thiothrix</taxon>
    </lineage>
</organism>
<dbReference type="AlphaFoldDB" id="A0A1H3ZGZ6"/>
<sequence length="93" mass="10294">MANLLTPRISATELARNLASAIDQVRVSRSRLIITRGNQDVAQLVPVISNGATLADLDRLLKRHSLSQEEKRAFSQDLRTIREAATLPTSAWD</sequence>
<dbReference type="Pfam" id="PF02604">
    <property type="entry name" value="PhdYeFM_antitox"/>
    <property type="match status" value="1"/>
</dbReference>
<comment type="function">
    <text evidence="2">Antitoxin component of a type II toxin-antitoxin (TA) system.</text>
</comment>
<dbReference type="STRING" id="525918.SAMN05660964_01174"/>
<accession>A0A1H3ZGZ6</accession>
<evidence type="ECO:0000256" key="2">
    <source>
        <dbReference type="RuleBase" id="RU362080"/>
    </source>
</evidence>
<reference evidence="3 4" key="1">
    <citation type="submission" date="2016-10" db="EMBL/GenBank/DDBJ databases">
        <authorList>
            <person name="de Groot N.N."/>
        </authorList>
    </citation>
    <scope>NUCLEOTIDE SEQUENCE [LARGE SCALE GENOMIC DNA]</scope>
    <source>
        <strain evidence="3 4">DSM 21228</strain>
    </source>
</reference>
<dbReference type="InterPro" id="IPR036165">
    <property type="entry name" value="YefM-like_sf"/>
</dbReference>
<name>A0A1H3ZGZ6_9GAMM</name>
<evidence type="ECO:0000313" key="3">
    <source>
        <dbReference type="EMBL" id="SEA22950.1"/>
    </source>
</evidence>
<dbReference type="SUPFAM" id="SSF143120">
    <property type="entry name" value="YefM-like"/>
    <property type="match status" value="1"/>
</dbReference>
<comment type="similarity">
    <text evidence="1 2">Belongs to the phD/YefM antitoxin family.</text>
</comment>
<evidence type="ECO:0000256" key="1">
    <source>
        <dbReference type="ARBA" id="ARBA00009981"/>
    </source>
</evidence>
<evidence type="ECO:0000313" key="4">
    <source>
        <dbReference type="Proteomes" id="UP000199397"/>
    </source>
</evidence>
<dbReference type="OrthoDB" id="7068699at2"/>
<dbReference type="RefSeq" id="WP_093066346.1">
    <property type="nucleotide sequence ID" value="NZ_FNQP01000005.1"/>
</dbReference>
<keyword evidence="4" id="KW-1185">Reference proteome</keyword>
<dbReference type="EMBL" id="FNQP01000005">
    <property type="protein sequence ID" value="SEA22950.1"/>
    <property type="molecule type" value="Genomic_DNA"/>
</dbReference>
<dbReference type="Proteomes" id="UP000199397">
    <property type="component" value="Unassembled WGS sequence"/>
</dbReference>
<gene>
    <name evidence="3" type="ORF">SAMN05660964_01174</name>
</gene>
<dbReference type="InterPro" id="IPR006442">
    <property type="entry name" value="Antitoxin_Phd/YefM"/>
</dbReference>
<protein>
    <recommendedName>
        <fullName evidence="2">Antitoxin</fullName>
    </recommendedName>
</protein>